<gene>
    <name evidence="2" type="ORF">CM19_08160</name>
</gene>
<dbReference type="OrthoDB" id="9287at2157"/>
<protein>
    <submittedName>
        <fullName evidence="2">DNA polymerase subunit beta</fullName>
    </submittedName>
</protein>
<feature type="domain" description="Polymerase nucleotidyl transferase" evidence="1">
    <location>
        <begin position="23"/>
        <end position="102"/>
    </location>
</feature>
<dbReference type="AlphaFoldDB" id="A0A031LP30"/>
<dbReference type="EMBL" id="JFZT01000044">
    <property type="protein sequence ID" value="EZQ04929.1"/>
    <property type="molecule type" value="Genomic_DNA"/>
</dbReference>
<keyword evidence="3" id="KW-1185">Reference proteome</keyword>
<evidence type="ECO:0000313" key="3">
    <source>
        <dbReference type="Proteomes" id="UP000024332"/>
    </source>
</evidence>
<dbReference type="GO" id="GO:0016779">
    <property type="term" value="F:nucleotidyltransferase activity"/>
    <property type="evidence" value="ECO:0007669"/>
    <property type="project" value="InterPro"/>
</dbReference>
<dbReference type="InterPro" id="IPR043519">
    <property type="entry name" value="NT_sf"/>
</dbReference>
<dbReference type="Gene3D" id="3.30.460.10">
    <property type="entry name" value="Beta Polymerase, domain 2"/>
    <property type="match status" value="1"/>
</dbReference>
<dbReference type="SUPFAM" id="SSF81301">
    <property type="entry name" value="Nucleotidyltransferase"/>
    <property type="match status" value="1"/>
</dbReference>
<proteinExistence type="predicted"/>
<dbReference type="CDD" id="cd05403">
    <property type="entry name" value="NT_KNTase_like"/>
    <property type="match status" value="1"/>
</dbReference>
<evidence type="ECO:0000259" key="1">
    <source>
        <dbReference type="Pfam" id="PF01909"/>
    </source>
</evidence>
<dbReference type="PANTHER" id="PTHR43449:SF3">
    <property type="entry name" value="POLYMERASE NUCLEOTIDYL TRANSFERASE DOMAIN-CONTAINING PROTEIN"/>
    <property type="match status" value="1"/>
</dbReference>
<dbReference type="RefSeq" id="WP_052349492.1">
    <property type="nucleotide sequence ID" value="NZ_JFZT01000044.1"/>
</dbReference>
<sequence>MAEDLIRRLEELVSKYDFMFSDFVEKYKTEFPKSTLILFGSRGRGTNRPSSDFDLLSIFERVEDRFLLASKILSLSPFLPIDIIVITKDELKERIIMQMLKEGCKSVYDGLSLNLCK</sequence>
<reference evidence="2 3" key="1">
    <citation type="submission" date="2014-03" db="EMBL/GenBank/DDBJ databases">
        <title>Draft genome sequence of the novel thermoacidophilic archaea Acidianus copahuensis ALE1 strain, isolated from Copahue volcanic area in Neuquen Argentina.</title>
        <authorList>
            <person name="Urbieta M.S."/>
            <person name="Rascovan N."/>
            <person name="Castro C."/>
            <person name="Revale S."/>
            <person name="Giaveno M.A."/>
            <person name="Vazquez M.P."/>
            <person name="Donati E.R."/>
        </authorList>
    </citation>
    <scope>NUCLEOTIDE SEQUENCE [LARGE SCALE GENOMIC DNA]</scope>
    <source>
        <strain evidence="2 3">ALE1</strain>
    </source>
</reference>
<evidence type="ECO:0000313" key="2">
    <source>
        <dbReference type="EMBL" id="EZQ04929.1"/>
    </source>
</evidence>
<name>A0A031LP30_9CREN</name>
<dbReference type="STRING" id="1160895.CM19_08160"/>
<organism evidence="2 3">
    <name type="scientific">Candidatus Acidianus copahuensis</name>
    <dbReference type="NCBI Taxonomy" id="1160895"/>
    <lineage>
        <taxon>Archaea</taxon>
        <taxon>Thermoproteota</taxon>
        <taxon>Thermoprotei</taxon>
        <taxon>Sulfolobales</taxon>
        <taxon>Sulfolobaceae</taxon>
        <taxon>Acidianus</taxon>
    </lineage>
</organism>
<dbReference type="InterPro" id="IPR002934">
    <property type="entry name" value="Polymerase_NTP_transf_dom"/>
</dbReference>
<dbReference type="Pfam" id="PF01909">
    <property type="entry name" value="NTP_transf_2"/>
    <property type="match status" value="1"/>
</dbReference>
<dbReference type="PANTHER" id="PTHR43449">
    <property type="entry name" value="NUCLEOTIDYLTRANSFERASE"/>
    <property type="match status" value="1"/>
</dbReference>
<dbReference type="Proteomes" id="UP000024332">
    <property type="component" value="Unassembled WGS sequence"/>
</dbReference>
<accession>A0A031LP30</accession>
<comment type="caution">
    <text evidence="2">The sequence shown here is derived from an EMBL/GenBank/DDBJ whole genome shotgun (WGS) entry which is preliminary data.</text>
</comment>